<dbReference type="PANTHER" id="PTHR30100:SF1">
    <property type="entry name" value="PHOSPHATE ACYLTRANSFERASE"/>
    <property type="match status" value="1"/>
</dbReference>
<evidence type="ECO:0000256" key="9">
    <source>
        <dbReference type="ARBA" id="ARBA00046608"/>
    </source>
</evidence>
<comment type="similarity">
    <text evidence="10">Belongs to the PlsX family.</text>
</comment>
<keyword evidence="6 10" id="KW-0594">Phospholipid biosynthesis</keyword>
<evidence type="ECO:0000313" key="12">
    <source>
        <dbReference type="Proteomes" id="UP000334019"/>
    </source>
</evidence>
<evidence type="ECO:0000313" key="11">
    <source>
        <dbReference type="EMBL" id="QGG97007.1"/>
    </source>
</evidence>
<dbReference type="GO" id="GO:0005737">
    <property type="term" value="C:cytoplasm"/>
    <property type="evidence" value="ECO:0007669"/>
    <property type="project" value="UniProtKB-SubCell"/>
</dbReference>
<dbReference type="EMBL" id="CP045851">
    <property type="protein sequence ID" value="QGG97007.1"/>
    <property type="molecule type" value="Genomic_DNA"/>
</dbReference>
<evidence type="ECO:0000256" key="7">
    <source>
        <dbReference type="ARBA" id="ARBA00023264"/>
    </source>
</evidence>
<gene>
    <name evidence="10 11" type="primary">plsX</name>
    <name evidence="11" type="ORF">GH723_06805</name>
</gene>
<evidence type="ECO:0000256" key="10">
    <source>
        <dbReference type="HAMAP-Rule" id="MF_00019"/>
    </source>
</evidence>
<dbReference type="GO" id="GO:0006633">
    <property type="term" value="P:fatty acid biosynthetic process"/>
    <property type="evidence" value="ECO:0007669"/>
    <property type="project" value="UniProtKB-UniRule"/>
</dbReference>
<name>A0A5Q2RS63_9ACTN</name>
<keyword evidence="7 10" id="KW-1208">Phospholipid metabolism</keyword>
<dbReference type="PANTHER" id="PTHR30100">
    <property type="entry name" value="FATTY ACID/PHOSPHOLIPID SYNTHESIS PROTEIN PLSX"/>
    <property type="match status" value="1"/>
</dbReference>
<comment type="function">
    <text evidence="10">Catalyzes the reversible formation of acyl-phosphate (acyl-PO(4)) from acyl-[acyl-carrier-protein] (acyl-ACP). This enzyme utilizes acyl-ACP as fatty acyl donor, but not acyl-CoA.</text>
</comment>
<dbReference type="InterPro" id="IPR012281">
    <property type="entry name" value="Phospholipid_synth_PlsX-like"/>
</dbReference>
<keyword evidence="3 10" id="KW-0444">Lipid biosynthesis</keyword>
<keyword evidence="5 10" id="KW-0443">Lipid metabolism</keyword>
<dbReference type="Pfam" id="PF02504">
    <property type="entry name" value="FA_synthesis"/>
    <property type="match status" value="1"/>
</dbReference>
<proteinExistence type="inferred from homology"/>
<dbReference type="KEGG" id="atq:GH723_06805"/>
<evidence type="ECO:0000256" key="5">
    <source>
        <dbReference type="ARBA" id="ARBA00023098"/>
    </source>
</evidence>
<evidence type="ECO:0000256" key="3">
    <source>
        <dbReference type="ARBA" id="ARBA00022516"/>
    </source>
</evidence>
<comment type="pathway">
    <text evidence="10">Lipid metabolism; phospholipid metabolism.</text>
</comment>
<dbReference type="NCBIfam" id="TIGR00182">
    <property type="entry name" value="plsX"/>
    <property type="match status" value="1"/>
</dbReference>
<accession>A0A5Q2RS63</accession>
<dbReference type="GO" id="GO:0008654">
    <property type="term" value="P:phospholipid biosynthetic process"/>
    <property type="evidence" value="ECO:0007669"/>
    <property type="project" value="UniProtKB-KW"/>
</dbReference>
<dbReference type="InterPro" id="IPR003664">
    <property type="entry name" value="FA_synthesis"/>
</dbReference>
<comment type="subunit">
    <text evidence="9 10">Homodimer. Probably interacts with PlsY.</text>
</comment>
<dbReference type="GO" id="GO:0043811">
    <property type="term" value="F:phosphate:acyl-[acyl carrier protein] acyltransferase activity"/>
    <property type="evidence" value="ECO:0007669"/>
    <property type="project" value="UniProtKB-UniRule"/>
</dbReference>
<dbReference type="AlphaFoldDB" id="A0A5Q2RS63"/>
<reference evidence="11 12" key="1">
    <citation type="submission" date="2019-11" db="EMBL/GenBank/DDBJ databases">
        <authorList>
            <person name="He Y."/>
        </authorList>
    </citation>
    <scope>NUCLEOTIDE SEQUENCE [LARGE SCALE GENOMIC DNA]</scope>
    <source>
        <strain evidence="11 12">SCSIO 58843</strain>
    </source>
</reference>
<comment type="subcellular location">
    <subcellularLocation>
        <location evidence="10">Cytoplasm</location>
    </subcellularLocation>
    <text evidence="10">Associated with the membrane possibly through PlsY.</text>
</comment>
<dbReference type="PIRSF" id="PIRSF002465">
    <property type="entry name" value="Phsphlp_syn_PlsX"/>
    <property type="match status" value="1"/>
</dbReference>
<evidence type="ECO:0000256" key="2">
    <source>
        <dbReference type="ARBA" id="ARBA00022490"/>
    </source>
</evidence>
<keyword evidence="4 10" id="KW-0808">Transferase</keyword>
<dbReference type="EC" id="2.3.1.274" evidence="8 10"/>
<organism evidence="11 12">
    <name type="scientific">Actinomarinicola tropica</name>
    <dbReference type="NCBI Taxonomy" id="2789776"/>
    <lineage>
        <taxon>Bacteria</taxon>
        <taxon>Bacillati</taxon>
        <taxon>Actinomycetota</taxon>
        <taxon>Acidimicrobiia</taxon>
        <taxon>Acidimicrobiales</taxon>
        <taxon>Iamiaceae</taxon>
        <taxon>Actinomarinicola</taxon>
    </lineage>
</organism>
<keyword evidence="2 10" id="KW-0963">Cytoplasm</keyword>
<dbReference type="Proteomes" id="UP000334019">
    <property type="component" value="Chromosome"/>
</dbReference>
<evidence type="ECO:0000256" key="1">
    <source>
        <dbReference type="ARBA" id="ARBA00001232"/>
    </source>
</evidence>
<dbReference type="Gene3D" id="3.40.718.10">
    <property type="entry name" value="Isopropylmalate Dehydrogenase"/>
    <property type="match status" value="1"/>
</dbReference>
<comment type="catalytic activity">
    <reaction evidence="1 10">
        <text>a fatty acyl-[ACP] + phosphate = an acyl phosphate + holo-[ACP]</text>
        <dbReference type="Rhea" id="RHEA:42292"/>
        <dbReference type="Rhea" id="RHEA-COMP:9685"/>
        <dbReference type="Rhea" id="RHEA-COMP:14125"/>
        <dbReference type="ChEBI" id="CHEBI:43474"/>
        <dbReference type="ChEBI" id="CHEBI:59918"/>
        <dbReference type="ChEBI" id="CHEBI:64479"/>
        <dbReference type="ChEBI" id="CHEBI:138651"/>
        <dbReference type="EC" id="2.3.1.274"/>
    </reaction>
</comment>
<sequence>MPIAVDAMGGDLAPGEIVAGAIRAHTDDGIPVVLVGRPEEIEPGPLEVIPASEVIAMDADPGGSVRRMKDSSLVRAAEAVRDGRASAMISAGNTGATMASALLRMGRIKGVARPAIATPIPDPVGRPCVLLDAGANAECQPEWLVQFAQMGAVYSRERYGVERPRVGLLSIGEEPTKGNDLVKATHKLLAGLDWDAAGAEFIGNIEGRDLMASAADVAVTDGFTGNVALKALEGGMRSLVGALLGVFDSSDEARAAAEVLVPALAPLYAQLDPENTGGAMLLGVDGVCMISHGSSTAVAMQNAVRTAAEMVEGDLVGHLRAAVTPA</sequence>
<dbReference type="UniPathway" id="UPA00085"/>
<evidence type="ECO:0000256" key="4">
    <source>
        <dbReference type="ARBA" id="ARBA00022679"/>
    </source>
</evidence>
<dbReference type="HAMAP" id="MF_00019">
    <property type="entry name" value="PlsX"/>
    <property type="match status" value="1"/>
</dbReference>
<dbReference type="SUPFAM" id="SSF53659">
    <property type="entry name" value="Isocitrate/Isopropylmalate dehydrogenase-like"/>
    <property type="match status" value="1"/>
</dbReference>
<protein>
    <recommendedName>
        <fullName evidence="8 10">Phosphate acyltransferase</fullName>
        <ecNumber evidence="8 10">2.3.1.274</ecNumber>
    </recommendedName>
    <alternativeName>
        <fullName evidence="10">Acyl-ACP phosphotransacylase</fullName>
    </alternativeName>
    <alternativeName>
        <fullName evidence="10">Acyl-[acyl-carrier-protein]--phosphate acyltransferase</fullName>
    </alternativeName>
    <alternativeName>
        <fullName evidence="10">Phosphate-acyl-ACP acyltransferase</fullName>
    </alternativeName>
</protein>
<keyword evidence="12" id="KW-1185">Reference proteome</keyword>
<keyword evidence="11" id="KW-0012">Acyltransferase</keyword>
<evidence type="ECO:0000256" key="8">
    <source>
        <dbReference type="ARBA" id="ARBA00024069"/>
    </source>
</evidence>
<evidence type="ECO:0000256" key="6">
    <source>
        <dbReference type="ARBA" id="ARBA00023209"/>
    </source>
</evidence>